<evidence type="ECO:0000256" key="1">
    <source>
        <dbReference type="SAM" id="MobiDB-lite"/>
    </source>
</evidence>
<comment type="caution">
    <text evidence="2">The sequence shown here is derived from an EMBL/GenBank/DDBJ whole genome shotgun (WGS) entry which is preliminary data.</text>
</comment>
<dbReference type="Proteomes" id="UP000290288">
    <property type="component" value="Unassembled WGS sequence"/>
</dbReference>
<gene>
    <name evidence="2" type="ORF">EST38_g11032</name>
</gene>
<feature type="compositionally biased region" description="Polar residues" evidence="1">
    <location>
        <begin position="55"/>
        <end position="65"/>
    </location>
</feature>
<proteinExistence type="predicted"/>
<dbReference type="AlphaFoldDB" id="A0A4Q2D8N6"/>
<feature type="region of interest" description="Disordered" evidence="1">
    <location>
        <begin position="1"/>
        <end position="93"/>
    </location>
</feature>
<organism evidence="2 3">
    <name type="scientific">Candolleomyces aberdarensis</name>
    <dbReference type="NCBI Taxonomy" id="2316362"/>
    <lineage>
        <taxon>Eukaryota</taxon>
        <taxon>Fungi</taxon>
        <taxon>Dikarya</taxon>
        <taxon>Basidiomycota</taxon>
        <taxon>Agaricomycotina</taxon>
        <taxon>Agaricomycetes</taxon>
        <taxon>Agaricomycetidae</taxon>
        <taxon>Agaricales</taxon>
        <taxon>Agaricineae</taxon>
        <taxon>Psathyrellaceae</taxon>
        <taxon>Candolleomyces</taxon>
    </lineage>
</organism>
<feature type="compositionally biased region" description="Low complexity" evidence="1">
    <location>
        <begin position="160"/>
        <end position="169"/>
    </location>
</feature>
<evidence type="ECO:0000313" key="2">
    <source>
        <dbReference type="EMBL" id="RXW14824.1"/>
    </source>
</evidence>
<reference evidence="2 3" key="1">
    <citation type="submission" date="2019-01" db="EMBL/GenBank/DDBJ databases">
        <title>Draft genome sequence of Psathyrella aberdarensis IHI B618.</title>
        <authorList>
            <person name="Buettner E."/>
            <person name="Kellner H."/>
        </authorList>
    </citation>
    <scope>NUCLEOTIDE SEQUENCE [LARGE SCALE GENOMIC DNA]</scope>
    <source>
        <strain evidence="2 3">IHI B618</strain>
    </source>
</reference>
<dbReference type="EMBL" id="SDEE01000640">
    <property type="protein sequence ID" value="RXW14824.1"/>
    <property type="molecule type" value="Genomic_DNA"/>
</dbReference>
<keyword evidence="3" id="KW-1185">Reference proteome</keyword>
<feature type="compositionally biased region" description="Basic and acidic residues" evidence="1">
    <location>
        <begin position="68"/>
        <end position="77"/>
    </location>
</feature>
<feature type="region of interest" description="Disordered" evidence="1">
    <location>
        <begin position="160"/>
        <end position="197"/>
    </location>
</feature>
<sequence>MKREEDEPLLWVPPVSEGPQTPTPQVEREEPRAPRKSSQPGQLRTHKLYTDGSLLDSQTTDSQAIRNLVEKGKERARSPTPAPSEPETPQSQYKLLPFALAAMVADGRVTQAWADQHELPTALGLTALPFDSFPGGPSGSNSIHDSDDTVVAEAPGIEIQPQPAQEPQGNLPVITTPPRAGHRQVPATAPQPGRVLPPSASELALLQRLREFQTDRGESLMEMLAEARREEQVAVLESRVLGRENARLRKELEKQKTI</sequence>
<protein>
    <submittedName>
        <fullName evidence="2">Uncharacterized protein</fullName>
    </submittedName>
</protein>
<name>A0A4Q2D8N6_9AGAR</name>
<evidence type="ECO:0000313" key="3">
    <source>
        <dbReference type="Proteomes" id="UP000290288"/>
    </source>
</evidence>
<accession>A0A4Q2D8N6</accession>